<evidence type="ECO:0000313" key="1">
    <source>
        <dbReference type="EMBL" id="EEB36631.1"/>
    </source>
</evidence>
<evidence type="ECO:0008006" key="3">
    <source>
        <dbReference type="Google" id="ProtNLM"/>
    </source>
</evidence>
<dbReference type="PANTHER" id="PTHR34547">
    <property type="entry name" value="YACP-LIKE NYN DOMAIN PROTEIN"/>
    <property type="match status" value="1"/>
</dbReference>
<accession>B6W788</accession>
<dbReference type="Pfam" id="PF05991">
    <property type="entry name" value="NYN_YacP"/>
    <property type="match status" value="1"/>
</dbReference>
<dbReference type="eggNOG" id="COG3688">
    <property type="taxonomic scope" value="Bacteria"/>
</dbReference>
<dbReference type="EMBL" id="ABXA01000012">
    <property type="protein sequence ID" value="EEB36631.1"/>
    <property type="molecule type" value="Genomic_DNA"/>
</dbReference>
<comment type="caution">
    <text evidence="1">The sequence shown here is derived from an EMBL/GenBank/DDBJ whole genome shotgun (WGS) entry which is preliminary data.</text>
</comment>
<dbReference type="InterPro" id="IPR010298">
    <property type="entry name" value="YacP-like"/>
</dbReference>
<gene>
    <name evidence="1" type="ORF">ANHYDRO_00434</name>
</gene>
<sequence length="176" mass="20623">MALTKKNITYVDGYNIINSWPDLNHIKENSLELAREKLIDEMAEYASLSNEKVVVVFDAYNSDGEKENIFEKLGVEIVYTKKFQTADTYIEKMTNQYARRHNVKVVTDDGQVQSLAFERGASRITALELRNDLLNKRVKIKRSQKKDFSNNFKQFPLSDHIIKKLDDIKKTWKNKW</sequence>
<reference evidence="1 2" key="1">
    <citation type="submission" date="2008-09" db="EMBL/GenBank/DDBJ databases">
        <authorList>
            <person name="Fulton L."/>
            <person name="Clifton S."/>
            <person name="Fulton B."/>
            <person name="Xu J."/>
            <person name="Minx P."/>
            <person name="Pepin K.H."/>
            <person name="Johnson M."/>
            <person name="Thiruvilangam P."/>
            <person name="Bhonagiri V."/>
            <person name="Nash W.E."/>
            <person name="Mardis E.R."/>
            <person name="Wilson R.K."/>
        </authorList>
    </citation>
    <scope>NUCLEOTIDE SEQUENCE [LARGE SCALE GENOMIC DNA]</scope>
    <source>
        <strain evidence="1 2">DSM 7454</strain>
    </source>
</reference>
<dbReference type="AlphaFoldDB" id="B6W788"/>
<reference evidence="1 2" key="2">
    <citation type="submission" date="2008-10" db="EMBL/GenBank/DDBJ databases">
        <title>Draft genome sequence of Anaerococcus hydrogenalis (DSM 7454).</title>
        <authorList>
            <person name="Sudarsanam P."/>
            <person name="Ley R."/>
            <person name="Guruge J."/>
            <person name="Turnbaugh P.J."/>
            <person name="Mahowald M."/>
            <person name="Liep D."/>
            <person name="Gordon J."/>
        </authorList>
    </citation>
    <scope>NUCLEOTIDE SEQUENCE [LARGE SCALE GENOMIC DNA]</scope>
    <source>
        <strain evidence="1 2">DSM 7454</strain>
    </source>
</reference>
<dbReference type="CDD" id="cd10912">
    <property type="entry name" value="PIN_YacP-like"/>
    <property type="match status" value="1"/>
</dbReference>
<evidence type="ECO:0000313" key="2">
    <source>
        <dbReference type="Proteomes" id="UP000005451"/>
    </source>
</evidence>
<organism evidence="1 2">
    <name type="scientific">Anaerococcus hydrogenalis DSM 7454</name>
    <dbReference type="NCBI Taxonomy" id="561177"/>
    <lineage>
        <taxon>Bacteria</taxon>
        <taxon>Bacillati</taxon>
        <taxon>Bacillota</taxon>
        <taxon>Tissierellia</taxon>
        <taxon>Tissierellales</taxon>
        <taxon>Peptoniphilaceae</taxon>
        <taxon>Anaerococcus</taxon>
    </lineage>
</organism>
<proteinExistence type="predicted"/>
<dbReference type="STRING" id="561177.ANHYDRO_00434"/>
<dbReference type="Proteomes" id="UP000005451">
    <property type="component" value="Unassembled WGS sequence"/>
</dbReference>
<name>B6W788_9FIRM</name>
<protein>
    <recommendedName>
        <fullName evidence="3">Tetracycline resistance protein</fullName>
    </recommendedName>
</protein>
<dbReference type="PANTHER" id="PTHR34547:SF1">
    <property type="entry name" value="YACP-LIKE NYN DOMAIN PROTEIN"/>
    <property type="match status" value="1"/>
</dbReference>
<dbReference type="RefSeq" id="WP_004812878.1">
    <property type="nucleotide sequence ID" value="NZ_ABXA01000012.1"/>
</dbReference>